<dbReference type="InterPro" id="IPR014782">
    <property type="entry name" value="Peptidase_M1_dom"/>
</dbReference>
<keyword evidence="7" id="KW-0645">Protease</keyword>
<dbReference type="Proteomes" id="UP000004095">
    <property type="component" value="Unassembled WGS sequence"/>
</dbReference>
<dbReference type="PRINTS" id="PR00756">
    <property type="entry name" value="ALADIPTASE"/>
</dbReference>
<evidence type="ECO:0000259" key="14">
    <source>
        <dbReference type="Pfam" id="PF17900"/>
    </source>
</evidence>
<dbReference type="GO" id="GO:0043171">
    <property type="term" value="P:peptide catabolic process"/>
    <property type="evidence" value="ECO:0007669"/>
    <property type="project" value="TreeGrafter"/>
</dbReference>
<dbReference type="eggNOG" id="COG0308">
    <property type="taxonomic scope" value="Bacteria"/>
</dbReference>
<evidence type="ECO:0000256" key="12">
    <source>
        <dbReference type="SAM" id="SignalP"/>
    </source>
</evidence>
<name>A1ZIX1_MICM2</name>
<evidence type="ECO:0000256" key="5">
    <source>
        <dbReference type="ARBA" id="ARBA00015611"/>
    </source>
</evidence>
<dbReference type="PANTHER" id="PTHR11533">
    <property type="entry name" value="PROTEASE M1 ZINC METALLOPROTEASE"/>
    <property type="match status" value="1"/>
</dbReference>
<dbReference type="EC" id="3.4.11.2" evidence="4"/>
<evidence type="ECO:0000256" key="3">
    <source>
        <dbReference type="ARBA" id="ARBA00010136"/>
    </source>
</evidence>
<keyword evidence="9" id="KW-0378">Hydrolase</keyword>
<feature type="domain" description="Aminopeptidase N-like N-terminal" evidence="14">
    <location>
        <begin position="37"/>
        <end position="209"/>
    </location>
</feature>
<keyword evidence="16" id="KW-1185">Reference proteome</keyword>
<dbReference type="GO" id="GO:0070006">
    <property type="term" value="F:metalloaminopeptidase activity"/>
    <property type="evidence" value="ECO:0007669"/>
    <property type="project" value="TreeGrafter"/>
</dbReference>
<dbReference type="GO" id="GO:0005615">
    <property type="term" value="C:extracellular space"/>
    <property type="evidence" value="ECO:0007669"/>
    <property type="project" value="TreeGrafter"/>
</dbReference>
<dbReference type="SUPFAM" id="SSF55486">
    <property type="entry name" value="Metalloproteases ('zincins'), catalytic domain"/>
    <property type="match status" value="1"/>
</dbReference>
<evidence type="ECO:0000313" key="15">
    <source>
        <dbReference type="EMBL" id="EAY29507.1"/>
    </source>
</evidence>
<keyword evidence="8" id="KW-0479">Metal-binding</keyword>
<evidence type="ECO:0000313" key="16">
    <source>
        <dbReference type="Proteomes" id="UP000004095"/>
    </source>
</evidence>
<comment type="similarity">
    <text evidence="3">Belongs to the peptidase M1 family.</text>
</comment>
<accession>A1ZIX1</accession>
<evidence type="ECO:0000256" key="7">
    <source>
        <dbReference type="ARBA" id="ARBA00022670"/>
    </source>
</evidence>
<dbReference type="GO" id="GO:0042277">
    <property type="term" value="F:peptide binding"/>
    <property type="evidence" value="ECO:0007669"/>
    <property type="project" value="TreeGrafter"/>
</dbReference>
<dbReference type="Gene3D" id="2.60.40.1840">
    <property type="match status" value="1"/>
</dbReference>
<dbReference type="EMBL" id="AAWS01000010">
    <property type="protein sequence ID" value="EAY29507.1"/>
    <property type="molecule type" value="Genomic_DNA"/>
</dbReference>
<evidence type="ECO:0000259" key="13">
    <source>
        <dbReference type="Pfam" id="PF01433"/>
    </source>
</evidence>
<dbReference type="GO" id="GO:0016020">
    <property type="term" value="C:membrane"/>
    <property type="evidence" value="ECO:0007669"/>
    <property type="project" value="TreeGrafter"/>
</dbReference>
<evidence type="ECO:0000256" key="2">
    <source>
        <dbReference type="ARBA" id="ARBA00001947"/>
    </source>
</evidence>
<evidence type="ECO:0000256" key="8">
    <source>
        <dbReference type="ARBA" id="ARBA00022723"/>
    </source>
</evidence>
<comment type="cofactor">
    <cofactor evidence="2">
        <name>Zn(2+)</name>
        <dbReference type="ChEBI" id="CHEBI:29105"/>
    </cofactor>
</comment>
<evidence type="ECO:0000256" key="1">
    <source>
        <dbReference type="ARBA" id="ARBA00000098"/>
    </source>
</evidence>
<comment type="catalytic activity">
    <reaction evidence="1">
        <text>Release of an N-terminal amino acid, Xaa-|-Yaa- from a peptide, amide or arylamide. Xaa is preferably Ala, but may be most amino acids including Pro (slow action). When a terminal hydrophobic residue is followed by a prolyl residue, the two may be released as an intact Xaa-Pro dipeptide.</text>
        <dbReference type="EC" id="3.4.11.2"/>
    </reaction>
</comment>
<proteinExistence type="inferred from homology"/>
<sequence>MKTLISSTFQSITLFLLCICQQAGAQHATVASPIDVQHYKFTLTLSDATNAIKGKTTIRFKFTRPATSFMLDLTSSKGTRGMLVSAVTYQKNALKFEHHNNQLKVLLPKQAAKGSTYEVDISYEGVPMDGLIISKNSYGDRTFFGDNWPNRAHHWLPVVDHPSDKATCEFIVIAPAHYKVVANGLLKKVQKLATGQLLTHWYQSILIPTKVMVIGAAKFAVQKVGKYKGVEVSSWVFEQDKQKGFKKYAPALDILKLFSQKIGAFPYEKLASVQSKTRYGGMENASCIFYYEASARNNSSIQSLIAHEIAHQWFGNSATEKEWTHIWLSEGFATYMAHVYNEQKYGRHKLVERMKSDRAKVMNYARQTKKPIMNSLPANLNSLLDANAYQKGSWVLHMLRYVTGDKAFWQGIRTYYKTYRGKNAETAGLQQIMEQASGKKLDWFFKQWLYQPGQPTLRANWSYDASNQQLRLTIQQTQNIAYGLFEMPLDISIQSKQGSKPVVKRMYLKKQKEQVITFPLQQAPSAVTLDPNTWVLMKSIVTSK</sequence>
<protein>
    <recommendedName>
        <fullName evidence="5">Aminopeptidase N</fullName>
        <ecNumber evidence="4">3.4.11.2</ecNumber>
    </recommendedName>
</protein>
<reference evidence="15 16" key="1">
    <citation type="submission" date="2007-01" db="EMBL/GenBank/DDBJ databases">
        <authorList>
            <person name="Haygood M."/>
            <person name="Podell S."/>
            <person name="Anderson C."/>
            <person name="Hopkinson B."/>
            <person name="Roe K."/>
            <person name="Barbeau K."/>
            <person name="Gaasterland T."/>
            <person name="Ferriera S."/>
            <person name="Johnson J."/>
            <person name="Kravitz S."/>
            <person name="Beeson K."/>
            <person name="Sutton G."/>
            <person name="Rogers Y.-H."/>
            <person name="Friedman R."/>
            <person name="Frazier M."/>
            <person name="Venter J.C."/>
        </authorList>
    </citation>
    <scope>NUCLEOTIDE SEQUENCE [LARGE SCALE GENOMIC DNA]</scope>
    <source>
        <strain evidence="15 16">ATCC 23134</strain>
    </source>
</reference>
<dbReference type="GO" id="GO:0006508">
    <property type="term" value="P:proteolysis"/>
    <property type="evidence" value="ECO:0007669"/>
    <property type="project" value="UniProtKB-KW"/>
</dbReference>
<feature type="domain" description="Peptidase M1 membrane alanine aminopeptidase" evidence="13">
    <location>
        <begin position="264"/>
        <end position="448"/>
    </location>
</feature>
<keyword evidence="11" id="KW-0482">Metalloprotease</keyword>
<feature type="chain" id="PRO_5002641939" description="Aminopeptidase N" evidence="12">
    <location>
        <begin position="26"/>
        <end position="544"/>
    </location>
</feature>
<dbReference type="GO" id="GO:0008270">
    <property type="term" value="F:zinc ion binding"/>
    <property type="evidence" value="ECO:0007669"/>
    <property type="project" value="InterPro"/>
</dbReference>
<organism evidence="15 16">
    <name type="scientific">Microscilla marina ATCC 23134</name>
    <dbReference type="NCBI Taxonomy" id="313606"/>
    <lineage>
        <taxon>Bacteria</taxon>
        <taxon>Pseudomonadati</taxon>
        <taxon>Bacteroidota</taxon>
        <taxon>Cytophagia</taxon>
        <taxon>Cytophagales</taxon>
        <taxon>Microscillaceae</taxon>
        <taxon>Microscilla</taxon>
    </lineage>
</organism>
<evidence type="ECO:0000256" key="10">
    <source>
        <dbReference type="ARBA" id="ARBA00022833"/>
    </source>
</evidence>
<dbReference type="InterPro" id="IPR045357">
    <property type="entry name" value="Aminopeptidase_N-like_N"/>
</dbReference>
<evidence type="ECO:0000256" key="11">
    <source>
        <dbReference type="ARBA" id="ARBA00023049"/>
    </source>
</evidence>
<dbReference type="InterPro" id="IPR038438">
    <property type="entry name" value="PepN_Ig-like_sf"/>
</dbReference>
<dbReference type="InterPro" id="IPR001930">
    <property type="entry name" value="Peptidase_M1"/>
</dbReference>
<dbReference type="PANTHER" id="PTHR11533:SF174">
    <property type="entry name" value="PUROMYCIN-SENSITIVE AMINOPEPTIDASE-RELATED"/>
    <property type="match status" value="1"/>
</dbReference>
<dbReference type="CDD" id="cd09603">
    <property type="entry name" value="M1_APN_like"/>
    <property type="match status" value="1"/>
</dbReference>
<dbReference type="Gene3D" id="2.60.40.1730">
    <property type="entry name" value="tricorn interacting facor f3 domain"/>
    <property type="match status" value="1"/>
</dbReference>
<dbReference type="Pfam" id="PF01433">
    <property type="entry name" value="Peptidase_M1"/>
    <property type="match status" value="1"/>
</dbReference>
<dbReference type="RefSeq" id="WP_002695870.1">
    <property type="nucleotide sequence ID" value="NZ_AAWS01000010.1"/>
</dbReference>
<evidence type="ECO:0000256" key="4">
    <source>
        <dbReference type="ARBA" id="ARBA00012564"/>
    </source>
</evidence>
<dbReference type="InterPro" id="IPR042097">
    <property type="entry name" value="Aminopeptidase_N-like_N_sf"/>
</dbReference>
<dbReference type="GO" id="GO:0016285">
    <property type="term" value="F:alanyl aminopeptidase activity"/>
    <property type="evidence" value="ECO:0007669"/>
    <property type="project" value="UniProtKB-EC"/>
</dbReference>
<feature type="signal peptide" evidence="12">
    <location>
        <begin position="1"/>
        <end position="25"/>
    </location>
</feature>
<comment type="caution">
    <text evidence="15">The sequence shown here is derived from an EMBL/GenBank/DDBJ whole genome shotgun (WGS) entry which is preliminary data.</text>
</comment>
<keyword evidence="10" id="KW-0862">Zinc</keyword>
<dbReference type="GO" id="GO:0005737">
    <property type="term" value="C:cytoplasm"/>
    <property type="evidence" value="ECO:0007669"/>
    <property type="project" value="TreeGrafter"/>
</dbReference>
<evidence type="ECO:0000256" key="6">
    <source>
        <dbReference type="ARBA" id="ARBA00022438"/>
    </source>
</evidence>
<gene>
    <name evidence="15" type="ORF">M23134_00391</name>
</gene>
<dbReference type="InterPro" id="IPR027268">
    <property type="entry name" value="Peptidase_M4/M1_CTD_sf"/>
</dbReference>
<dbReference type="AlphaFoldDB" id="A1ZIX1"/>
<dbReference type="InterPro" id="IPR050344">
    <property type="entry name" value="Peptidase_M1_aminopeptidases"/>
</dbReference>
<dbReference type="SUPFAM" id="SSF63737">
    <property type="entry name" value="Leukotriene A4 hydrolase N-terminal domain"/>
    <property type="match status" value="1"/>
</dbReference>
<evidence type="ECO:0000256" key="9">
    <source>
        <dbReference type="ARBA" id="ARBA00022801"/>
    </source>
</evidence>
<dbReference type="Pfam" id="PF17900">
    <property type="entry name" value="Peptidase_M1_N"/>
    <property type="match status" value="1"/>
</dbReference>
<dbReference type="Gene3D" id="1.10.390.10">
    <property type="entry name" value="Neutral Protease Domain 2"/>
    <property type="match status" value="1"/>
</dbReference>
<dbReference type="OrthoDB" id="100605at2"/>
<keyword evidence="6 15" id="KW-0031">Aminopeptidase</keyword>
<keyword evidence="12" id="KW-0732">Signal</keyword>